<dbReference type="EMBL" id="MHKU01000028">
    <property type="protein sequence ID" value="OGY96560.1"/>
    <property type="molecule type" value="Genomic_DNA"/>
</dbReference>
<evidence type="ECO:0000313" key="2">
    <source>
        <dbReference type="Proteomes" id="UP000176648"/>
    </source>
</evidence>
<comment type="caution">
    <text evidence="1">The sequence shown here is derived from an EMBL/GenBank/DDBJ whole genome shotgun (WGS) entry which is preliminary data.</text>
</comment>
<organism evidence="1 2">
    <name type="scientific">Candidatus Liptonbacteria bacterium GWB1_49_6</name>
    <dbReference type="NCBI Taxonomy" id="1798644"/>
    <lineage>
        <taxon>Bacteria</taxon>
        <taxon>Candidatus Liptoniibacteriota</taxon>
    </lineage>
</organism>
<dbReference type="STRING" id="1798644.A2122_02530"/>
<dbReference type="AlphaFoldDB" id="A0A1G2C7C3"/>
<proteinExistence type="predicted"/>
<evidence type="ECO:0000313" key="1">
    <source>
        <dbReference type="EMBL" id="OGY96560.1"/>
    </source>
</evidence>
<reference evidence="1 2" key="1">
    <citation type="journal article" date="2016" name="Nat. Commun.">
        <title>Thousands of microbial genomes shed light on interconnected biogeochemical processes in an aquifer system.</title>
        <authorList>
            <person name="Anantharaman K."/>
            <person name="Brown C.T."/>
            <person name="Hug L.A."/>
            <person name="Sharon I."/>
            <person name="Castelle C.J."/>
            <person name="Probst A.J."/>
            <person name="Thomas B.C."/>
            <person name="Singh A."/>
            <person name="Wilkins M.J."/>
            <person name="Karaoz U."/>
            <person name="Brodie E.L."/>
            <person name="Williams K.H."/>
            <person name="Hubbard S.S."/>
            <person name="Banfield J.F."/>
        </authorList>
    </citation>
    <scope>NUCLEOTIDE SEQUENCE [LARGE SCALE GENOMIC DNA]</scope>
</reference>
<sequence length="176" mass="20275">MLKKEEMPRKFYWHAMTSSGGTLSLEVNIKEAKEREEKIKVIAEGIKESTKFMEEHGYIPHKARLMSSRDLANAYGKTRQYWEKLLNEGKILYKETSAGRITTNLWVEGYLGDPEKVNKYIKDVRIVLGYIKDLDKRSGSVLCPVCGENRFEFHVNVNSNTNGICRVCGFHVHTTQ</sequence>
<dbReference type="Proteomes" id="UP000176648">
    <property type="component" value="Unassembled WGS sequence"/>
</dbReference>
<name>A0A1G2C7C3_9BACT</name>
<gene>
    <name evidence="1" type="ORF">A2122_02530</name>
</gene>
<protein>
    <submittedName>
        <fullName evidence="1">Uncharacterized protein</fullName>
    </submittedName>
</protein>
<accession>A0A1G2C7C3</accession>